<keyword evidence="3" id="KW-1185">Reference proteome</keyword>
<name>A0A5D0HUG2_9FLAO</name>
<keyword evidence="1" id="KW-0732">Signal</keyword>
<protein>
    <recommendedName>
        <fullName evidence="4">Protein SirB1 N-terminal domain-containing protein</fullName>
    </recommendedName>
</protein>
<evidence type="ECO:0000313" key="2">
    <source>
        <dbReference type="EMBL" id="TYA74958.1"/>
    </source>
</evidence>
<sequence length="446" mass="51580">MKIRFFNKTMLLGFLFICSTSSAQTIGHITPNTPKPFKFKVVSTRANPVVNQNYQTPTSPSIATLNGSNRQQQQLNQFERDRRLVALREQQLKEVYKELRSSNRGVRYTFPSYDSDKRTTHYYQAFKQLNAMNPDDFSIKDATFIIENAFYENQSDKDEFDKTISSIAGFIEAAMKEQQLDPKSNLSKNLSIYQYIADTLTVGDVTHKPYNYDFNDYMGKENWDNMFVSKLLYQGSGQCNSMPRLYMILAEEIGAESHLAFAPNHSFIRFKDQIGEWHNAELTSGAIMSDFLMLSSGFMKAETVQNGNYMTGLSKRQIMAQLLNDLASGYISKFGRDEFVQEVIDKSLELHPDGINPNIHQFNMKLARMSFVAQQLQAKNPEQLKPYPQAMQLLQELIEQDRKLKNLGFEEMPKERYEAWLNSLKQEKEKQDNEKFSGLKRQIIKD</sequence>
<evidence type="ECO:0000256" key="1">
    <source>
        <dbReference type="SAM" id="SignalP"/>
    </source>
</evidence>
<dbReference type="RefSeq" id="WP_148544203.1">
    <property type="nucleotide sequence ID" value="NZ_VSDQ01000679.1"/>
</dbReference>
<evidence type="ECO:0000313" key="3">
    <source>
        <dbReference type="Proteomes" id="UP000323930"/>
    </source>
</evidence>
<proteinExistence type="predicted"/>
<feature type="chain" id="PRO_5023148153" description="Protein SirB1 N-terminal domain-containing protein" evidence="1">
    <location>
        <begin position="24"/>
        <end position="446"/>
    </location>
</feature>
<dbReference type="Proteomes" id="UP000323930">
    <property type="component" value="Unassembled WGS sequence"/>
</dbReference>
<dbReference type="EMBL" id="VSDQ01000679">
    <property type="protein sequence ID" value="TYA74958.1"/>
    <property type="molecule type" value="Genomic_DNA"/>
</dbReference>
<reference evidence="2 3" key="1">
    <citation type="submission" date="2019-08" db="EMBL/GenBank/DDBJ databases">
        <title>Seonamhaeicola sediminis sp. nov., isolated from marine sediment.</title>
        <authorList>
            <person name="Cao W.R."/>
        </authorList>
    </citation>
    <scope>NUCLEOTIDE SEQUENCE [LARGE SCALE GENOMIC DNA]</scope>
    <source>
        <strain evidence="2 3">B011</strain>
    </source>
</reference>
<gene>
    <name evidence="2" type="ORF">FUA24_16800</name>
</gene>
<comment type="caution">
    <text evidence="2">The sequence shown here is derived from an EMBL/GenBank/DDBJ whole genome shotgun (WGS) entry which is preliminary data.</text>
</comment>
<dbReference type="AlphaFoldDB" id="A0A5D0HUG2"/>
<accession>A0A5D0HUG2</accession>
<feature type="signal peptide" evidence="1">
    <location>
        <begin position="1"/>
        <end position="23"/>
    </location>
</feature>
<organism evidence="2 3">
    <name type="scientific">Seonamhaeicola marinus</name>
    <dbReference type="NCBI Taxonomy" id="1912246"/>
    <lineage>
        <taxon>Bacteria</taxon>
        <taxon>Pseudomonadati</taxon>
        <taxon>Bacteroidota</taxon>
        <taxon>Flavobacteriia</taxon>
        <taxon>Flavobacteriales</taxon>
        <taxon>Flavobacteriaceae</taxon>
    </lineage>
</organism>
<dbReference type="OrthoDB" id="1041391at2"/>
<evidence type="ECO:0008006" key="4">
    <source>
        <dbReference type="Google" id="ProtNLM"/>
    </source>
</evidence>